<dbReference type="PROSITE" id="PS50883">
    <property type="entry name" value="EAL"/>
    <property type="match status" value="1"/>
</dbReference>
<gene>
    <name evidence="4" type="ORF">C7444_10373</name>
</gene>
<accession>A0A318H807</accession>
<dbReference type="EMBL" id="QJJS01000003">
    <property type="protein sequence ID" value="PXW97982.1"/>
    <property type="molecule type" value="Genomic_DNA"/>
</dbReference>
<dbReference type="OrthoDB" id="9813903at2"/>
<organism evidence="4 5">
    <name type="scientific">Sphaerotilus hippei</name>
    <dbReference type="NCBI Taxonomy" id="744406"/>
    <lineage>
        <taxon>Bacteria</taxon>
        <taxon>Pseudomonadati</taxon>
        <taxon>Pseudomonadota</taxon>
        <taxon>Betaproteobacteria</taxon>
        <taxon>Burkholderiales</taxon>
        <taxon>Sphaerotilaceae</taxon>
        <taxon>Sphaerotilus</taxon>
    </lineage>
</organism>
<evidence type="ECO:0000259" key="3">
    <source>
        <dbReference type="PROSITE" id="PS50883"/>
    </source>
</evidence>
<dbReference type="SMART" id="SM00448">
    <property type="entry name" value="REC"/>
    <property type="match status" value="1"/>
</dbReference>
<dbReference type="InterPro" id="IPR011006">
    <property type="entry name" value="CheY-like_superfamily"/>
</dbReference>
<dbReference type="SMART" id="SM00052">
    <property type="entry name" value="EAL"/>
    <property type="match status" value="1"/>
</dbReference>
<dbReference type="Gene3D" id="3.40.50.2300">
    <property type="match status" value="1"/>
</dbReference>
<evidence type="ECO:0000313" key="5">
    <source>
        <dbReference type="Proteomes" id="UP000247811"/>
    </source>
</evidence>
<proteinExistence type="predicted"/>
<keyword evidence="1" id="KW-0597">Phosphoprotein</keyword>
<reference evidence="4 5" key="1">
    <citation type="submission" date="2018-05" db="EMBL/GenBank/DDBJ databases">
        <title>Genomic Encyclopedia of Type Strains, Phase IV (KMG-IV): sequencing the most valuable type-strain genomes for metagenomic binning, comparative biology and taxonomic classification.</title>
        <authorList>
            <person name="Goeker M."/>
        </authorList>
    </citation>
    <scope>NUCLEOTIDE SEQUENCE [LARGE SCALE GENOMIC DNA]</scope>
    <source>
        <strain evidence="4 5">DSM 566</strain>
    </source>
</reference>
<dbReference type="SUPFAM" id="SSF52172">
    <property type="entry name" value="CheY-like"/>
    <property type="match status" value="1"/>
</dbReference>
<dbReference type="InterPro" id="IPR035919">
    <property type="entry name" value="EAL_sf"/>
</dbReference>
<dbReference type="Gene3D" id="3.20.20.450">
    <property type="entry name" value="EAL domain"/>
    <property type="match status" value="1"/>
</dbReference>
<dbReference type="InterPro" id="IPR001633">
    <property type="entry name" value="EAL_dom"/>
</dbReference>
<dbReference type="AlphaFoldDB" id="A0A318H807"/>
<evidence type="ECO:0000259" key="2">
    <source>
        <dbReference type="PROSITE" id="PS50110"/>
    </source>
</evidence>
<feature type="domain" description="EAL" evidence="3">
    <location>
        <begin position="157"/>
        <end position="411"/>
    </location>
</feature>
<dbReference type="InterPro" id="IPR050706">
    <property type="entry name" value="Cyclic-di-GMP_PDE-like"/>
</dbReference>
<dbReference type="SUPFAM" id="SSF141868">
    <property type="entry name" value="EAL domain-like"/>
    <property type="match status" value="1"/>
</dbReference>
<dbReference type="PANTHER" id="PTHR33121">
    <property type="entry name" value="CYCLIC DI-GMP PHOSPHODIESTERASE PDEF"/>
    <property type="match status" value="1"/>
</dbReference>
<dbReference type="Pfam" id="PF00563">
    <property type="entry name" value="EAL"/>
    <property type="match status" value="1"/>
</dbReference>
<dbReference type="Pfam" id="PF00072">
    <property type="entry name" value="Response_reg"/>
    <property type="match status" value="1"/>
</dbReference>
<dbReference type="Proteomes" id="UP000247811">
    <property type="component" value="Unassembled WGS sequence"/>
</dbReference>
<dbReference type="GO" id="GO:0000160">
    <property type="term" value="P:phosphorelay signal transduction system"/>
    <property type="evidence" value="ECO:0007669"/>
    <property type="project" value="InterPro"/>
</dbReference>
<protein>
    <submittedName>
        <fullName evidence="4">EAL domain-containing protein (Putative c-di-GMP-specific phosphodiesterase class I)</fullName>
    </submittedName>
</protein>
<keyword evidence="5" id="KW-1185">Reference proteome</keyword>
<sequence length="416" mass="45288">MVPATDHACTTMTSSSSTPRRKLLVIDDEPTMCELIGEIARHAGYDVQTTTDAATLQSFHVPELSIIVLDLSMPDRDGIEVLRELAALGTRAGIVLISGFDARVLETAHRLGEAEGLNMVGHLAKPLRVPELMALLKRCLPGLDERASPVARAPARPQLSAQALREGMARGQLVMHYQPQVRLSDGAVTGIEALVRWQHPDHGLLYPDAFIRMAESEGLALELTEAVLQATLHDCAECFRQGMALPTVSINLPPEALTEVSFPDRVMQRLAELRIPARHIAFELTETSLSGEPITALDILTRLRLKGIHLAIDDFGVGYSSMEQLQKLPFTELKIDRQFVQGLGSSASADAIVRRTIGLGHDLHLKVLAEGIETLEQWRALQALGCDLGQGYLIARPLPRPALAAWLAGWIPPALG</sequence>
<dbReference type="GO" id="GO:0071111">
    <property type="term" value="F:cyclic-guanylate-specific phosphodiesterase activity"/>
    <property type="evidence" value="ECO:0007669"/>
    <property type="project" value="InterPro"/>
</dbReference>
<dbReference type="CDD" id="cd01948">
    <property type="entry name" value="EAL"/>
    <property type="match status" value="1"/>
</dbReference>
<dbReference type="PROSITE" id="PS50110">
    <property type="entry name" value="RESPONSE_REGULATORY"/>
    <property type="match status" value="1"/>
</dbReference>
<dbReference type="RefSeq" id="WP_110399560.1">
    <property type="nucleotide sequence ID" value="NZ_QJJS01000003.1"/>
</dbReference>
<comment type="caution">
    <text evidence="4">The sequence shown here is derived from an EMBL/GenBank/DDBJ whole genome shotgun (WGS) entry which is preliminary data.</text>
</comment>
<feature type="modified residue" description="4-aspartylphosphate" evidence="1">
    <location>
        <position position="70"/>
    </location>
</feature>
<evidence type="ECO:0000313" key="4">
    <source>
        <dbReference type="EMBL" id="PXW97982.1"/>
    </source>
</evidence>
<dbReference type="PANTHER" id="PTHR33121:SF79">
    <property type="entry name" value="CYCLIC DI-GMP PHOSPHODIESTERASE PDED-RELATED"/>
    <property type="match status" value="1"/>
</dbReference>
<evidence type="ECO:0000256" key="1">
    <source>
        <dbReference type="PROSITE-ProRule" id="PRU00169"/>
    </source>
</evidence>
<feature type="domain" description="Response regulatory" evidence="2">
    <location>
        <begin position="22"/>
        <end position="140"/>
    </location>
</feature>
<dbReference type="InterPro" id="IPR001789">
    <property type="entry name" value="Sig_transdc_resp-reg_receiver"/>
</dbReference>
<name>A0A318H807_9BURK</name>